<evidence type="ECO:0000256" key="1">
    <source>
        <dbReference type="ARBA" id="ARBA00004141"/>
    </source>
</evidence>
<accession>A0A3F3H3T7</accession>
<dbReference type="EMBL" id="DF968066">
    <property type="protein sequence ID" value="GAP03058.1"/>
    <property type="molecule type" value="Genomic_DNA"/>
</dbReference>
<keyword evidence="6" id="KW-0406">Ion transport</keyword>
<keyword evidence="2 6" id="KW-0813">Transport</keyword>
<feature type="transmembrane region" description="Helical" evidence="6">
    <location>
        <begin position="68"/>
        <end position="89"/>
    </location>
</feature>
<dbReference type="GO" id="GO:0005886">
    <property type="term" value="C:plasma membrane"/>
    <property type="evidence" value="ECO:0007669"/>
    <property type="project" value="UniProtKB-SubCell"/>
</dbReference>
<evidence type="ECO:0000256" key="5">
    <source>
        <dbReference type="ARBA" id="ARBA00023136"/>
    </source>
</evidence>
<dbReference type="PRINTS" id="PR00447">
    <property type="entry name" value="NATRESASSCMP"/>
</dbReference>
<feature type="transmembrane region" description="Helical" evidence="6">
    <location>
        <begin position="118"/>
        <end position="139"/>
    </location>
</feature>
<keyword evidence="6" id="KW-0769">Symport</keyword>
<feature type="transmembrane region" description="Helical" evidence="6">
    <location>
        <begin position="145"/>
        <end position="164"/>
    </location>
</feature>
<dbReference type="STRING" id="220714.SAMN05660469_0897"/>
<protein>
    <recommendedName>
        <fullName evidence="6">Divalent metal cation transporter MntH</fullName>
    </recommendedName>
</protein>
<dbReference type="NCBIfam" id="NF001923">
    <property type="entry name" value="PRK00701.1"/>
    <property type="match status" value="1"/>
</dbReference>
<dbReference type="AlphaFoldDB" id="A0A3F3H3T7"/>
<evidence type="ECO:0000256" key="6">
    <source>
        <dbReference type="HAMAP-Rule" id="MF_00221"/>
    </source>
</evidence>
<dbReference type="PANTHER" id="PTHR11706:SF33">
    <property type="entry name" value="NATURAL RESISTANCE-ASSOCIATED MACROPHAGE PROTEIN 2"/>
    <property type="match status" value="1"/>
</dbReference>
<dbReference type="InterPro" id="IPR001046">
    <property type="entry name" value="NRAMP_fam"/>
</dbReference>
<proteinExistence type="inferred from homology"/>
<keyword evidence="5 6" id="KW-0472">Membrane</keyword>
<feature type="transmembrane region" description="Helical" evidence="6">
    <location>
        <begin position="318"/>
        <end position="337"/>
    </location>
</feature>
<sequence length="457" mass="50026">MDNPVKKHHSLIEHSGDKSLEEVNGSIEVPKGVSFWRRLFAFSGPGALVAVGYMDPGNWVTSVQGGAAYHYLLLSVILISSLIAMLLQYMAGKLGIVKQEDLAQATANRTNKFGRYTLWILTELALIATDIAEVVGGAIALNLLFGWPLLITVFLTAFDVILLLGLMKFGFRKIEAIVMTLIITILLVFLYLTILSKPDWAAMFGGYVPKMGALSTSDPQHLGQSPLVLTAGIIGATVMPHNLYLHSSIAQTRKVDRENHEEVREAVKLMTWDSNIQLTLAFVVNTLLLVVGAALFFGHAQELDSFKAMYNALSDSKIAGAIASPILSTLFAVALLASGQNSTITGTLTGEIIMEGFLHFKIPMWLRRVITRGIAIIPVLVITIIYGGNEHQLDNLITSTQVFLSVALPFSMAPLIYFTSSKKIMGEFANSKWITWTGWICFIGLTLINLYLIFFGG</sequence>
<keyword evidence="6" id="KW-1003">Cell membrane</keyword>
<evidence type="ECO:0000256" key="4">
    <source>
        <dbReference type="ARBA" id="ARBA00022989"/>
    </source>
</evidence>
<dbReference type="PANTHER" id="PTHR11706">
    <property type="entry name" value="SOLUTE CARRIER PROTEIN FAMILY 11 MEMBER"/>
    <property type="match status" value="1"/>
</dbReference>
<keyword evidence="8" id="KW-1185">Reference proteome</keyword>
<feature type="transmembrane region" description="Helical" evidence="6">
    <location>
        <begin position="433"/>
        <end position="454"/>
    </location>
</feature>
<feature type="transmembrane region" description="Helical" evidence="6">
    <location>
        <begin position="227"/>
        <end position="245"/>
    </location>
</feature>
<feature type="transmembrane region" description="Helical" evidence="6">
    <location>
        <begin position="278"/>
        <end position="298"/>
    </location>
</feature>
<name>A0A3F3H3T7_9LACO</name>
<organism evidence="7 8">
    <name type="scientific">Fructobacillus pseudoficulneus</name>
    <dbReference type="NCBI Taxonomy" id="220714"/>
    <lineage>
        <taxon>Bacteria</taxon>
        <taxon>Bacillati</taxon>
        <taxon>Bacillota</taxon>
        <taxon>Bacilli</taxon>
        <taxon>Lactobacillales</taxon>
        <taxon>Lactobacillaceae</taxon>
        <taxon>Fructobacillus</taxon>
    </lineage>
</organism>
<dbReference type="NCBIfam" id="TIGR01197">
    <property type="entry name" value="nramp"/>
    <property type="match status" value="1"/>
</dbReference>
<dbReference type="GO" id="GO:0005384">
    <property type="term" value="F:manganese ion transmembrane transporter activity"/>
    <property type="evidence" value="ECO:0007669"/>
    <property type="project" value="TreeGrafter"/>
</dbReference>
<dbReference type="RefSeq" id="WP_059378325.1">
    <property type="nucleotide sequence ID" value="NZ_DF968066.1"/>
</dbReference>
<dbReference type="GO" id="GO:0034755">
    <property type="term" value="P:iron ion transmembrane transport"/>
    <property type="evidence" value="ECO:0007669"/>
    <property type="project" value="TreeGrafter"/>
</dbReference>
<comment type="subcellular location">
    <subcellularLocation>
        <location evidence="6">Cell membrane</location>
        <topology evidence="6">Multi-pass membrane protein</topology>
    </subcellularLocation>
    <subcellularLocation>
        <location evidence="1">Membrane</location>
        <topology evidence="1">Multi-pass membrane protein</topology>
    </subcellularLocation>
</comment>
<reference evidence="7 8" key="1">
    <citation type="journal article" date="2015" name="BMC Genomics">
        <title>Comparative genomics of Fructobacillus spp. and Leuconostoc spp. reveals niche-specific evolution of Fructobacillus spp.</title>
        <authorList>
            <person name="Endo A."/>
            <person name="Tanizawa Y."/>
            <person name="Tanaka N."/>
            <person name="Maeno S."/>
            <person name="Kumar H."/>
            <person name="Shiwa Y."/>
            <person name="Okada S."/>
            <person name="Yoshikawa H."/>
            <person name="Dicks L."/>
            <person name="Nakagawa J."/>
            <person name="Arita M."/>
        </authorList>
    </citation>
    <scope>NUCLEOTIDE SEQUENCE [LARGE SCALE GENOMIC DNA]</scope>
    <source>
        <strain evidence="7 8">DSM 15468</strain>
    </source>
</reference>
<dbReference type="GO" id="GO:0015293">
    <property type="term" value="F:symporter activity"/>
    <property type="evidence" value="ECO:0007669"/>
    <property type="project" value="UniProtKB-UniRule"/>
</dbReference>
<keyword evidence="3 6" id="KW-0812">Transmembrane</keyword>
<dbReference type="GO" id="GO:0046872">
    <property type="term" value="F:metal ion binding"/>
    <property type="evidence" value="ECO:0007669"/>
    <property type="project" value="UniProtKB-UniRule"/>
</dbReference>
<dbReference type="Pfam" id="PF01566">
    <property type="entry name" value="Nramp"/>
    <property type="match status" value="1"/>
</dbReference>
<dbReference type="NCBIfam" id="NF037982">
    <property type="entry name" value="Nramp_1"/>
    <property type="match status" value="1"/>
</dbReference>
<dbReference type="OrthoDB" id="9787548at2"/>
<dbReference type="GO" id="GO:0015086">
    <property type="term" value="F:cadmium ion transmembrane transporter activity"/>
    <property type="evidence" value="ECO:0007669"/>
    <property type="project" value="TreeGrafter"/>
</dbReference>
<evidence type="ECO:0000313" key="7">
    <source>
        <dbReference type="EMBL" id="GAP03058.1"/>
    </source>
</evidence>
<gene>
    <name evidence="6" type="primary">mntH</name>
    <name evidence="7" type="ORF">FPFC_040500</name>
</gene>
<feature type="transmembrane region" description="Helical" evidence="6">
    <location>
        <begin position="176"/>
        <end position="194"/>
    </location>
</feature>
<dbReference type="HAMAP" id="MF_00221">
    <property type="entry name" value="NRAMP"/>
    <property type="match status" value="1"/>
</dbReference>
<feature type="transmembrane region" description="Helical" evidence="6">
    <location>
        <begin position="369"/>
        <end position="388"/>
    </location>
</feature>
<feature type="transmembrane region" description="Helical" evidence="6">
    <location>
        <begin position="400"/>
        <end position="421"/>
    </location>
</feature>
<comment type="function">
    <text evidence="6">H(+)-stimulated, divalent metal cation uptake system.</text>
</comment>
<keyword evidence="4 6" id="KW-1133">Transmembrane helix</keyword>
<comment type="similarity">
    <text evidence="6">Belongs to the NRAMP family.</text>
</comment>
<dbReference type="Proteomes" id="UP000061227">
    <property type="component" value="Unassembled WGS sequence"/>
</dbReference>
<evidence type="ECO:0000313" key="8">
    <source>
        <dbReference type="Proteomes" id="UP000061227"/>
    </source>
</evidence>
<evidence type="ECO:0000256" key="2">
    <source>
        <dbReference type="ARBA" id="ARBA00022448"/>
    </source>
</evidence>
<evidence type="ECO:0000256" key="3">
    <source>
        <dbReference type="ARBA" id="ARBA00022692"/>
    </source>
</evidence>